<reference evidence="1" key="2">
    <citation type="journal article" date="2023" name="Int. J. Mol. Sci.">
        <title>De Novo Assembly and Annotation of 11 Diverse Shrub Willow (Salix) Genomes Reveals Novel Gene Organization in Sex-Linked Regions.</title>
        <authorList>
            <person name="Hyden B."/>
            <person name="Feng K."/>
            <person name="Yates T.B."/>
            <person name="Jawdy S."/>
            <person name="Cereghino C."/>
            <person name="Smart L.B."/>
            <person name="Muchero W."/>
        </authorList>
    </citation>
    <scope>NUCLEOTIDE SEQUENCE</scope>
    <source>
        <tissue evidence="1">Shoot tip</tissue>
    </source>
</reference>
<reference evidence="1" key="1">
    <citation type="submission" date="2022-10" db="EMBL/GenBank/DDBJ databases">
        <authorList>
            <person name="Hyden B.L."/>
            <person name="Feng K."/>
            <person name="Yates T."/>
            <person name="Jawdy S."/>
            <person name="Smart L.B."/>
            <person name="Muchero W."/>
        </authorList>
    </citation>
    <scope>NUCLEOTIDE SEQUENCE</scope>
    <source>
        <tissue evidence="1">Shoot tip</tissue>
    </source>
</reference>
<gene>
    <name evidence="1" type="ORF">OIU77_007845</name>
</gene>
<protein>
    <submittedName>
        <fullName evidence="1">Uncharacterized protein</fullName>
    </submittedName>
</protein>
<dbReference type="Proteomes" id="UP001141253">
    <property type="component" value="Chromosome 15W"/>
</dbReference>
<dbReference type="EMBL" id="JAPFFI010000020">
    <property type="protein sequence ID" value="KAJ6339976.1"/>
    <property type="molecule type" value="Genomic_DNA"/>
</dbReference>
<keyword evidence="2" id="KW-1185">Reference proteome</keyword>
<name>A0ABQ9AIX4_9ROSI</name>
<accession>A0ABQ9AIX4</accession>
<evidence type="ECO:0000313" key="1">
    <source>
        <dbReference type="EMBL" id="KAJ6339976.1"/>
    </source>
</evidence>
<comment type="caution">
    <text evidence="1">The sequence shown here is derived from an EMBL/GenBank/DDBJ whole genome shotgun (WGS) entry which is preliminary data.</text>
</comment>
<sequence>MFILLLPFSDAAEPSLSNPQKYRPDVPGISDHRTGHLSSGVKKSELKIGESSALFTYIKSGTVKNNSQGVALIDDNTNQNLRMEEKLQVVSNWLMIPIYKKMGRHWTTTHKEMTSVAILVCLTLSLCGKILHPSYVK</sequence>
<evidence type="ECO:0000313" key="2">
    <source>
        <dbReference type="Proteomes" id="UP001141253"/>
    </source>
</evidence>
<organism evidence="1 2">
    <name type="scientific">Salix suchowensis</name>
    <dbReference type="NCBI Taxonomy" id="1278906"/>
    <lineage>
        <taxon>Eukaryota</taxon>
        <taxon>Viridiplantae</taxon>
        <taxon>Streptophyta</taxon>
        <taxon>Embryophyta</taxon>
        <taxon>Tracheophyta</taxon>
        <taxon>Spermatophyta</taxon>
        <taxon>Magnoliopsida</taxon>
        <taxon>eudicotyledons</taxon>
        <taxon>Gunneridae</taxon>
        <taxon>Pentapetalae</taxon>
        <taxon>rosids</taxon>
        <taxon>fabids</taxon>
        <taxon>Malpighiales</taxon>
        <taxon>Salicaceae</taxon>
        <taxon>Saliceae</taxon>
        <taxon>Salix</taxon>
    </lineage>
</organism>
<proteinExistence type="predicted"/>